<dbReference type="PANTHER" id="PTHR13158">
    <property type="match status" value="1"/>
</dbReference>
<dbReference type="GO" id="GO:0003951">
    <property type="term" value="F:NAD+ kinase activity"/>
    <property type="evidence" value="ECO:0007669"/>
    <property type="project" value="InterPro"/>
</dbReference>
<dbReference type="EMBL" id="CP054840">
    <property type="protein sequence ID" value="QKV52586.1"/>
    <property type="molecule type" value="Genomic_DNA"/>
</dbReference>
<dbReference type="RefSeq" id="WP_175503466.1">
    <property type="nucleotide sequence ID" value="NZ_CP054840.1"/>
</dbReference>
<evidence type="ECO:0000313" key="1">
    <source>
        <dbReference type="EMBL" id="QKV52586.1"/>
    </source>
</evidence>
<dbReference type="InterPro" id="IPR017437">
    <property type="entry name" value="ATP-NAD_kinase_PpnK-typ_C"/>
</dbReference>
<dbReference type="KEGG" id="aant:HUK68_06540"/>
<dbReference type="PANTHER" id="PTHR13158:SF5">
    <property type="entry name" value="NAD KINASE 2, MITOCHONDRIAL"/>
    <property type="match status" value="1"/>
</dbReference>
<protein>
    <submittedName>
        <fullName evidence="1">Sugar kinase</fullName>
    </submittedName>
</protein>
<evidence type="ECO:0000313" key="2">
    <source>
        <dbReference type="Proteomes" id="UP000509579"/>
    </source>
</evidence>
<accession>A0A6N1X3W5</accession>
<dbReference type="SUPFAM" id="SSF111331">
    <property type="entry name" value="NAD kinase/diacylglycerol kinase-like"/>
    <property type="match status" value="1"/>
</dbReference>
<dbReference type="AlphaFoldDB" id="A0A6N1X3W5"/>
<organism evidence="1 2">
    <name type="scientific">Comamonas antarctica</name>
    <dbReference type="NCBI Taxonomy" id="2743470"/>
    <lineage>
        <taxon>Bacteria</taxon>
        <taxon>Pseudomonadati</taxon>
        <taxon>Pseudomonadota</taxon>
        <taxon>Betaproteobacteria</taxon>
        <taxon>Burkholderiales</taxon>
        <taxon>Comamonadaceae</taxon>
        <taxon>Comamonas</taxon>
    </lineage>
</organism>
<sequence length="310" mass="34046">MSAAAERKVVLVTRKTRLEELVAKYHTLAQARFYIEHLGADFTDYVEENMAYSRSLSQVSQALRNWGRHQVLDRAHLPNFVFAADDIVVALGQDGLVANTMKYLEGQPLVGINPEPGRWDGLLLPFGPEQLEALLMDVAQDRRPTKSVTMAQARLSDGQTLKAVNDLFIGPRSHTSALYDIALGERQEQQSSSGVIVSTGLGSTAWMKSVMTGSLALAAATGGRMHAEYKPMAWDCAHLTFAVREPFPMKRAQATLVYGHVTRAQPLSLRSRMPEHGVIFSDGMEADFLRFTAGVEVTVTVAQTQGCLVL</sequence>
<dbReference type="GO" id="GO:0019674">
    <property type="term" value="P:NAD+ metabolic process"/>
    <property type="evidence" value="ECO:0007669"/>
    <property type="project" value="InterPro"/>
</dbReference>
<dbReference type="InterPro" id="IPR016064">
    <property type="entry name" value="NAD/diacylglycerol_kinase_sf"/>
</dbReference>
<keyword evidence="2" id="KW-1185">Reference proteome</keyword>
<dbReference type="Proteomes" id="UP000509579">
    <property type="component" value="Chromosome"/>
</dbReference>
<keyword evidence="1" id="KW-0808">Transferase</keyword>
<gene>
    <name evidence="1" type="ORF">HUK68_06540</name>
</gene>
<reference evidence="1 2" key="1">
    <citation type="submission" date="2020-06" db="EMBL/GenBank/DDBJ databases">
        <title>Acidovorax antarctica sp. nov., isolated from Corinth ice sheet soil, Antarctic Fields Peninsula.</title>
        <authorList>
            <person name="Xu Q."/>
            <person name="Peng F."/>
        </authorList>
    </citation>
    <scope>NUCLEOTIDE SEQUENCE [LARGE SCALE GENOMIC DNA]</scope>
    <source>
        <strain evidence="1 2">16-35-5</strain>
    </source>
</reference>
<name>A0A6N1X3W5_9BURK</name>
<dbReference type="Gene3D" id="2.60.200.30">
    <property type="entry name" value="Probable inorganic polyphosphate/atp-NAD kinase, domain 2"/>
    <property type="match status" value="1"/>
</dbReference>
<proteinExistence type="predicted"/>
<keyword evidence="1" id="KW-0418">Kinase</keyword>